<sequence length="461" mass="49327">MKKMSLASLVIASVVLVAGCGQGATSEGSSDATTKPKKEVAADTVQVDIMDGMIDEIPTEATSDLTASMPQDGEKGEVDPELSKKVDYYEVPKTSEKPKVSKEVEKIIKKEATENKLNLDGFDVNNKESRLAVQIALSNLNEYSSEEQKMIVKLAEEIDIYENKSKNDYIKVIDNKIKNGIVLSDDEKALLDGLVPIDAGTELENDKGTTDGGTTDGGTTDGGTTDGGTTDGGTTDGGTTDGGTTDGGTTDGGTTDGGTTDGGTTDGGTTDGGTTDGGTTDGGTTDGGTTDGGTTDGEYDGKAAANYAKTWWDKRNNEQYPYYSKVSGGCYDCWPDCTNFVSQAIKAGGIEDRSESGLWWYYNDTKPAYAWGLANSFYKHFKQRADEIKKVKNLEIGDVVNFDFTGDGDIDHTVIVTKKDRWGNIYVTQHTSDHKNRPISQLFVSSKTKAYAWDMSTANQR</sequence>
<feature type="region of interest" description="Disordered" evidence="1">
    <location>
        <begin position="200"/>
        <end position="300"/>
    </location>
</feature>
<dbReference type="PANTHER" id="PTHR40032">
    <property type="entry name" value="EXPORTED PROTEIN-RELATED"/>
    <property type="match status" value="1"/>
</dbReference>
<feature type="domain" description="Putative amidase" evidence="3">
    <location>
        <begin position="299"/>
        <end position="449"/>
    </location>
</feature>
<dbReference type="InterPro" id="IPR024301">
    <property type="entry name" value="Amidase_6"/>
</dbReference>
<dbReference type="Pfam" id="PF12671">
    <property type="entry name" value="Amidase_6"/>
    <property type="match status" value="1"/>
</dbReference>
<feature type="region of interest" description="Disordered" evidence="1">
    <location>
        <begin position="58"/>
        <end position="80"/>
    </location>
</feature>
<keyword evidence="5" id="KW-1185">Reference proteome</keyword>
<evidence type="ECO:0000259" key="3">
    <source>
        <dbReference type="Pfam" id="PF12671"/>
    </source>
</evidence>
<feature type="compositionally biased region" description="Gly residues" evidence="1">
    <location>
        <begin position="210"/>
        <end position="295"/>
    </location>
</feature>
<organism evidence="4 5">
    <name type="scientific">Polycladospora coralii</name>
    <dbReference type="NCBI Taxonomy" id="2771432"/>
    <lineage>
        <taxon>Bacteria</taxon>
        <taxon>Bacillati</taxon>
        <taxon>Bacillota</taxon>
        <taxon>Bacilli</taxon>
        <taxon>Bacillales</taxon>
        <taxon>Thermoactinomycetaceae</taxon>
        <taxon>Polycladospora</taxon>
    </lineage>
</organism>
<feature type="signal peptide" evidence="2">
    <location>
        <begin position="1"/>
        <end position="23"/>
    </location>
</feature>
<name>A0A926NCJ6_9BACL</name>
<reference evidence="4" key="1">
    <citation type="submission" date="2020-09" db="EMBL/GenBank/DDBJ databases">
        <title>A novel bacterium of genus Hazenella, isolated from South China Sea.</title>
        <authorList>
            <person name="Huang H."/>
            <person name="Mo K."/>
            <person name="Hu Y."/>
        </authorList>
    </citation>
    <scope>NUCLEOTIDE SEQUENCE</scope>
    <source>
        <strain evidence="4">IB182357</strain>
    </source>
</reference>
<dbReference type="PANTHER" id="PTHR40032:SF1">
    <property type="entry name" value="EXPORTED PROTEIN"/>
    <property type="match status" value="1"/>
</dbReference>
<dbReference type="EMBL" id="JACXAH010000002">
    <property type="protein sequence ID" value="MBD1371094.1"/>
    <property type="molecule type" value="Genomic_DNA"/>
</dbReference>
<protein>
    <submittedName>
        <fullName evidence="4">Amidase domain-containing protein</fullName>
    </submittedName>
</protein>
<evidence type="ECO:0000313" key="4">
    <source>
        <dbReference type="EMBL" id="MBD1371094.1"/>
    </source>
</evidence>
<evidence type="ECO:0000256" key="1">
    <source>
        <dbReference type="SAM" id="MobiDB-lite"/>
    </source>
</evidence>
<evidence type="ECO:0000256" key="2">
    <source>
        <dbReference type="SAM" id="SignalP"/>
    </source>
</evidence>
<feature type="chain" id="PRO_5038001597" evidence="2">
    <location>
        <begin position="24"/>
        <end position="461"/>
    </location>
</feature>
<evidence type="ECO:0000313" key="5">
    <source>
        <dbReference type="Proteomes" id="UP000661691"/>
    </source>
</evidence>
<dbReference type="Proteomes" id="UP000661691">
    <property type="component" value="Unassembled WGS sequence"/>
</dbReference>
<comment type="caution">
    <text evidence="4">The sequence shown here is derived from an EMBL/GenBank/DDBJ whole genome shotgun (WGS) entry which is preliminary data.</text>
</comment>
<feature type="compositionally biased region" description="Polar residues" evidence="1">
    <location>
        <begin position="60"/>
        <end position="69"/>
    </location>
</feature>
<accession>A0A926NCJ6</accession>
<gene>
    <name evidence="4" type="ORF">IC620_01810</name>
</gene>
<proteinExistence type="predicted"/>
<dbReference type="PROSITE" id="PS51257">
    <property type="entry name" value="PROKAR_LIPOPROTEIN"/>
    <property type="match status" value="1"/>
</dbReference>
<dbReference type="AlphaFoldDB" id="A0A926NCJ6"/>
<keyword evidence="2" id="KW-0732">Signal</keyword>